<dbReference type="GeneID" id="62778365"/>
<dbReference type="Proteomes" id="UP000005963">
    <property type="component" value="Unassembled WGS sequence"/>
</dbReference>
<keyword evidence="1" id="KW-1133">Transmembrane helix</keyword>
<organism evidence="2 3">
    <name type="scientific">Megamonas funiformis YIT 11815</name>
    <dbReference type="NCBI Taxonomy" id="742816"/>
    <lineage>
        <taxon>Bacteria</taxon>
        <taxon>Bacillati</taxon>
        <taxon>Bacillota</taxon>
        <taxon>Negativicutes</taxon>
        <taxon>Selenomonadales</taxon>
        <taxon>Selenomonadaceae</taxon>
        <taxon>Megamonas</taxon>
    </lineage>
</organism>
<accession>A0ABN0EJE3</accession>
<keyword evidence="1" id="KW-0812">Transmembrane</keyword>
<keyword evidence="3" id="KW-1185">Reference proteome</keyword>
<evidence type="ECO:0000256" key="1">
    <source>
        <dbReference type="SAM" id="Phobius"/>
    </source>
</evidence>
<evidence type="ECO:0008006" key="4">
    <source>
        <dbReference type="Google" id="ProtNLM"/>
    </source>
</evidence>
<protein>
    <recommendedName>
        <fullName evidence="4">Phage holin, LL-H family</fullName>
    </recommendedName>
</protein>
<feature type="transmembrane region" description="Helical" evidence="1">
    <location>
        <begin position="12"/>
        <end position="29"/>
    </location>
</feature>
<dbReference type="EMBL" id="ADMB01000044">
    <property type="protein sequence ID" value="EHR38000.1"/>
    <property type="molecule type" value="Genomic_DNA"/>
</dbReference>
<reference evidence="2 3" key="1">
    <citation type="submission" date="2012-01" db="EMBL/GenBank/DDBJ databases">
        <title>The Genome Sequence of Megamonas funiformis YIT 11815.</title>
        <authorList>
            <consortium name="The Broad Institute Genome Sequencing Platform"/>
            <person name="Earl A."/>
            <person name="Ward D."/>
            <person name="Feldgarden M."/>
            <person name="Gevers D."/>
            <person name="Morotomi M."/>
            <person name="Young S.K."/>
            <person name="Zeng Q."/>
            <person name="Gargeya S."/>
            <person name="Fitzgerald M."/>
            <person name="Haas B."/>
            <person name="Abouelleil A."/>
            <person name="Alvarado L."/>
            <person name="Arachchi H.M."/>
            <person name="Berlin A."/>
            <person name="Chapman S.B."/>
            <person name="Gearin G."/>
            <person name="Goldberg J."/>
            <person name="Griggs A."/>
            <person name="Gujja S."/>
            <person name="Hansen M."/>
            <person name="Heiman D."/>
            <person name="Howarth C."/>
            <person name="Larimer J."/>
            <person name="Lui A."/>
            <person name="MacDonald P.J.P."/>
            <person name="McCowen C."/>
            <person name="Montmayeur A."/>
            <person name="Murphy C."/>
            <person name="Neiman D."/>
            <person name="Pearson M."/>
            <person name="Priest M."/>
            <person name="Roberts A."/>
            <person name="Saif S."/>
            <person name="Shea T."/>
            <person name="Sisk P."/>
            <person name="Stolte C."/>
            <person name="Sykes S."/>
            <person name="Wortman J."/>
            <person name="Nusbaum C."/>
            <person name="Birren B."/>
        </authorList>
    </citation>
    <scope>NUCLEOTIDE SEQUENCE [LARGE SCALE GENOMIC DNA]</scope>
    <source>
        <strain evidence="2 3">YIT 11815</strain>
    </source>
</reference>
<comment type="caution">
    <text evidence="2">The sequence shown here is derived from an EMBL/GenBank/DDBJ whole genome shotgun (WGS) entry which is preliminary data.</text>
</comment>
<evidence type="ECO:0000313" key="3">
    <source>
        <dbReference type="Proteomes" id="UP000005963"/>
    </source>
</evidence>
<keyword evidence="1" id="KW-0472">Membrane</keyword>
<dbReference type="RefSeq" id="WP_008538197.1">
    <property type="nucleotide sequence ID" value="NZ_JH601090.1"/>
</dbReference>
<evidence type="ECO:0000313" key="2">
    <source>
        <dbReference type="EMBL" id="EHR38000.1"/>
    </source>
</evidence>
<sequence>MNNFLENDWINLIILVVQAGIVKFAYNLYKEYKKEQEEKDKKAQNIDGAIRGLLRVEIINICHNAEKEGFLPIWALENLTDMYNTYKALGGNGAITGLYNKTIQLPQRKEEG</sequence>
<name>A0ABN0EJE3_9FIRM</name>
<gene>
    <name evidence="2" type="ORF">HMPREF9454_00925</name>
</gene>
<proteinExistence type="predicted"/>